<protein>
    <submittedName>
        <fullName evidence="1">Uncharacterized protein</fullName>
    </submittedName>
</protein>
<dbReference type="EMBL" id="GL379866">
    <property type="protein sequence ID" value="EGT58166.1"/>
    <property type="molecule type" value="Genomic_DNA"/>
</dbReference>
<dbReference type="Proteomes" id="UP000008068">
    <property type="component" value="Unassembled WGS sequence"/>
</dbReference>
<proteinExistence type="predicted"/>
<dbReference type="HOGENOM" id="CLU_2924771_0_0_1"/>
<evidence type="ECO:0000313" key="2">
    <source>
        <dbReference type="Proteomes" id="UP000008068"/>
    </source>
</evidence>
<dbReference type="InParanoid" id="G0ND51"/>
<name>G0ND51_CAEBE</name>
<accession>G0ND51</accession>
<keyword evidence="2" id="KW-1185">Reference proteome</keyword>
<evidence type="ECO:0000313" key="1">
    <source>
        <dbReference type="EMBL" id="EGT58166.1"/>
    </source>
</evidence>
<dbReference type="AlphaFoldDB" id="G0ND51"/>
<gene>
    <name evidence="1" type="ORF">CAEBREN_21761</name>
</gene>
<sequence length="61" mass="6673">MTEAAIELNKQMGGGEASVWTYHDDNKEAACEAKKGSSCQMIINISLPVTTAIRQRKCMLV</sequence>
<reference evidence="2" key="1">
    <citation type="submission" date="2011-07" db="EMBL/GenBank/DDBJ databases">
        <authorList>
            <consortium name="Caenorhabditis brenneri Sequencing and Analysis Consortium"/>
            <person name="Wilson R.K."/>
        </authorList>
    </citation>
    <scope>NUCLEOTIDE SEQUENCE [LARGE SCALE GENOMIC DNA]</scope>
    <source>
        <strain evidence="2">PB2801</strain>
    </source>
</reference>
<organism evidence="2">
    <name type="scientific">Caenorhabditis brenneri</name>
    <name type="common">Nematode worm</name>
    <dbReference type="NCBI Taxonomy" id="135651"/>
    <lineage>
        <taxon>Eukaryota</taxon>
        <taxon>Metazoa</taxon>
        <taxon>Ecdysozoa</taxon>
        <taxon>Nematoda</taxon>
        <taxon>Chromadorea</taxon>
        <taxon>Rhabditida</taxon>
        <taxon>Rhabditina</taxon>
        <taxon>Rhabditomorpha</taxon>
        <taxon>Rhabditoidea</taxon>
        <taxon>Rhabditidae</taxon>
        <taxon>Peloderinae</taxon>
        <taxon>Caenorhabditis</taxon>
    </lineage>
</organism>